<organism evidence="13 14">
    <name type="scientific">Pseudogracilibacillus auburnensis</name>
    <dbReference type="NCBI Taxonomy" id="1494959"/>
    <lineage>
        <taxon>Bacteria</taxon>
        <taxon>Bacillati</taxon>
        <taxon>Bacillota</taxon>
        <taxon>Bacilli</taxon>
        <taxon>Bacillales</taxon>
        <taxon>Bacillaceae</taxon>
        <taxon>Pseudogracilibacillus</taxon>
    </lineage>
</organism>
<dbReference type="Gene3D" id="3.20.20.70">
    <property type="entry name" value="Aldolase class I"/>
    <property type="match status" value="1"/>
</dbReference>
<keyword evidence="14" id="KW-1185">Reference proteome</keyword>
<evidence type="ECO:0000313" key="14">
    <source>
        <dbReference type="Proteomes" id="UP000247978"/>
    </source>
</evidence>
<dbReference type="Pfam" id="PF03060">
    <property type="entry name" value="NMO"/>
    <property type="match status" value="1"/>
</dbReference>
<name>A0A2V3W1G3_9BACI</name>
<dbReference type="SUPFAM" id="SSF51412">
    <property type="entry name" value="Inosine monophosphate dehydrogenase (IMPDH)"/>
    <property type="match status" value="1"/>
</dbReference>
<dbReference type="PANTHER" id="PTHR42747:SF3">
    <property type="entry name" value="NITRONATE MONOOXYGENASE-RELATED"/>
    <property type="match status" value="1"/>
</dbReference>
<dbReference type="AlphaFoldDB" id="A0A2V3W1G3"/>
<evidence type="ECO:0000256" key="9">
    <source>
        <dbReference type="ARBA" id="ARBA00023002"/>
    </source>
</evidence>
<keyword evidence="6" id="KW-0285">Flavoprotein</keyword>
<accession>A0A2V3W1G3</accession>
<dbReference type="Proteomes" id="UP000247978">
    <property type="component" value="Unassembled WGS sequence"/>
</dbReference>
<evidence type="ECO:0000256" key="2">
    <source>
        <dbReference type="ARBA" id="ARBA00003535"/>
    </source>
</evidence>
<reference evidence="13 14" key="1">
    <citation type="submission" date="2018-05" db="EMBL/GenBank/DDBJ databases">
        <title>Genomic Encyclopedia of Type Strains, Phase IV (KMG-IV): sequencing the most valuable type-strain genomes for metagenomic binning, comparative biology and taxonomic classification.</title>
        <authorList>
            <person name="Goeker M."/>
        </authorList>
    </citation>
    <scope>NUCLEOTIDE SEQUENCE [LARGE SCALE GENOMIC DNA]</scope>
    <source>
        <strain evidence="13 14">DSM 28556</strain>
    </source>
</reference>
<proteinExistence type="inferred from homology"/>
<dbReference type="GO" id="GO:0018580">
    <property type="term" value="F:nitronate monooxygenase activity"/>
    <property type="evidence" value="ECO:0007669"/>
    <property type="project" value="InterPro"/>
</dbReference>
<keyword evidence="7" id="KW-0288">FMN</keyword>
<evidence type="ECO:0000256" key="4">
    <source>
        <dbReference type="ARBA" id="ARBA00013457"/>
    </source>
</evidence>
<dbReference type="GO" id="GO:0000166">
    <property type="term" value="F:nucleotide binding"/>
    <property type="evidence" value="ECO:0007669"/>
    <property type="project" value="UniProtKB-KW"/>
</dbReference>
<evidence type="ECO:0000256" key="8">
    <source>
        <dbReference type="ARBA" id="ARBA00022741"/>
    </source>
</evidence>
<comment type="function">
    <text evidence="2">Nitronate monooxygenase that uses molecular oxygen to catalyze the oxidative denitrification of alkyl nitronates. Acts on propionate 3-nitronate (P3N), the presumed physiological substrate. Probably functions in the detoxification of P3N, a metabolic poison produced by plants and fungi as a defense mechanism.</text>
</comment>
<evidence type="ECO:0000256" key="11">
    <source>
        <dbReference type="ARBA" id="ARBA00031155"/>
    </source>
</evidence>
<comment type="catalytic activity">
    <reaction evidence="12">
        <text>3 propionate 3-nitronate + 3 O2 + H2O = 3 3-oxopropanoate + 2 nitrate + nitrite + H2O2 + 3 H(+)</text>
        <dbReference type="Rhea" id="RHEA:57332"/>
        <dbReference type="ChEBI" id="CHEBI:15377"/>
        <dbReference type="ChEBI" id="CHEBI:15378"/>
        <dbReference type="ChEBI" id="CHEBI:15379"/>
        <dbReference type="ChEBI" id="CHEBI:16240"/>
        <dbReference type="ChEBI" id="CHEBI:16301"/>
        <dbReference type="ChEBI" id="CHEBI:17632"/>
        <dbReference type="ChEBI" id="CHEBI:33190"/>
        <dbReference type="ChEBI" id="CHEBI:136067"/>
    </reaction>
</comment>
<keyword evidence="9" id="KW-0560">Oxidoreductase</keyword>
<dbReference type="InterPro" id="IPR013785">
    <property type="entry name" value="Aldolase_TIM"/>
</dbReference>
<keyword evidence="8" id="KW-0547">Nucleotide-binding</keyword>
<dbReference type="EMBL" id="QJJQ01000017">
    <property type="protein sequence ID" value="PXW82609.1"/>
    <property type="molecule type" value="Genomic_DNA"/>
</dbReference>
<evidence type="ECO:0000313" key="13">
    <source>
        <dbReference type="EMBL" id="PXW82609.1"/>
    </source>
</evidence>
<sequence>MDLSFLFVEGNHYSYNKYKVTSKRGGLMLKNELTTLLKIEYPIIQAPMAGGVTTTELVVASSKHGGLGMVGAGYMSGDQLKSQLKEIQKKTKSFGVNLFVPNEFLVNKTEVNDAKEILHLFHESLLIKEETTTLPTTETMANNFREQIQVIIEARVPVCSFTFGVPKESMIKKLKQNGIIIIGTATTVDEAIEIERLGMDIVVVQGSEAGGHRGNFINETEESMIGLMSLIPQVVDHVTIPVIAAGGIMDGRGLVAAFALGAKAVQMGTAFLTTKESGAHNVHKEEILQRKEDETILTRSFSGKYARGIKNEFIQRMKEHEDSFPQFPIQNTLTQLIRKAASKENDKECMSLWSGQSPRIAKKQTVQQLMEHTITEAENVLNKLDVRL</sequence>
<dbReference type="CDD" id="cd04730">
    <property type="entry name" value="NPD_like"/>
    <property type="match status" value="1"/>
</dbReference>
<evidence type="ECO:0000256" key="5">
    <source>
        <dbReference type="ARBA" id="ARBA00022575"/>
    </source>
</evidence>
<evidence type="ECO:0000256" key="10">
    <source>
        <dbReference type="ARBA" id="ARBA00023033"/>
    </source>
</evidence>
<comment type="caution">
    <text evidence="13">The sequence shown here is derived from an EMBL/GenBank/DDBJ whole genome shotgun (WGS) entry which is preliminary data.</text>
</comment>
<evidence type="ECO:0000256" key="3">
    <source>
        <dbReference type="ARBA" id="ARBA00009881"/>
    </source>
</evidence>
<evidence type="ECO:0000256" key="6">
    <source>
        <dbReference type="ARBA" id="ARBA00022630"/>
    </source>
</evidence>
<dbReference type="FunFam" id="3.20.20.70:FF:000154">
    <property type="entry name" value="Probable nitronate monooxygenase"/>
    <property type="match status" value="1"/>
</dbReference>
<evidence type="ECO:0000256" key="7">
    <source>
        <dbReference type="ARBA" id="ARBA00022643"/>
    </source>
</evidence>
<keyword evidence="10 13" id="KW-0503">Monooxygenase</keyword>
<comment type="cofactor">
    <cofactor evidence="1">
        <name>FMN</name>
        <dbReference type="ChEBI" id="CHEBI:58210"/>
    </cofactor>
</comment>
<dbReference type="PANTHER" id="PTHR42747">
    <property type="entry name" value="NITRONATE MONOOXYGENASE-RELATED"/>
    <property type="match status" value="1"/>
</dbReference>
<dbReference type="InterPro" id="IPR004136">
    <property type="entry name" value="NMO"/>
</dbReference>
<evidence type="ECO:0000256" key="12">
    <source>
        <dbReference type="ARBA" id="ARBA00049401"/>
    </source>
</evidence>
<protein>
    <recommendedName>
        <fullName evidence="4">Probable nitronate monooxygenase</fullName>
    </recommendedName>
    <alternativeName>
        <fullName evidence="11">Propionate 3-nitronate monooxygenase</fullName>
    </alternativeName>
</protein>
<dbReference type="GO" id="GO:0009636">
    <property type="term" value="P:response to toxic substance"/>
    <property type="evidence" value="ECO:0007669"/>
    <property type="project" value="UniProtKB-KW"/>
</dbReference>
<comment type="similarity">
    <text evidence="3">Belongs to the nitronate monooxygenase family. NMO class I subfamily.</text>
</comment>
<gene>
    <name evidence="13" type="ORF">DFR56_11747</name>
</gene>
<keyword evidence="5" id="KW-0216">Detoxification</keyword>
<evidence type="ECO:0000256" key="1">
    <source>
        <dbReference type="ARBA" id="ARBA00001917"/>
    </source>
</evidence>